<feature type="region of interest" description="Disordered" evidence="1">
    <location>
        <begin position="516"/>
        <end position="579"/>
    </location>
</feature>
<evidence type="ECO:0000313" key="2">
    <source>
        <dbReference type="EMBL" id="KZT01409.1"/>
    </source>
</evidence>
<organism evidence="2 3">
    <name type="scientific">Laetiporus sulphureus 93-53</name>
    <dbReference type="NCBI Taxonomy" id="1314785"/>
    <lineage>
        <taxon>Eukaryota</taxon>
        <taxon>Fungi</taxon>
        <taxon>Dikarya</taxon>
        <taxon>Basidiomycota</taxon>
        <taxon>Agaricomycotina</taxon>
        <taxon>Agaricomycetes</taxon>
        <taxon>Polyporales</taxon>
        <taxon>Laetiporus</taxon>
    </lineage>
</organism>
<sequence length="880" mass="95316">MAPSPNIARSYTPSRSPNSPSPALHPAARTATHAPCGHRLRVPAALWPPVLTILITKERRPCPPLLIVLHAKLSAFLSRQPFISDPSAVGYPKRIVHPRQILQSHLTASGMIAVYNLDNGGGPGTGALGGPPMQHNYKRAVYRAAPQAFSTEVLPPTKVGSSFAYGLRIYPITGPELPDDQSGQSSGSSGSMHTEYDVWRRWEDCLWFQEIIEEEYEQMARAKRSRLAAGKGVKKNGVYVHSDQAASFESLPPGPEAASIAKGIHEIIPKLTKKGTFFRASQSTVDQRGREFCAMIQALFADDVPTLVRELRETRLVRDFFGYWRRDKDLERKRNVRPASSPGAGAKMGVRSSSASTMSMYFSASNLSLAMAEPPPSLPRSRPHTSPSAPMPASAPPDLSASSSSTGSLSPTTPTQEIPAPMHFSVSDRGSLALAHPPSEDELQARYSIGPRSVSSKMSSLRWSRATSKQDGAALIDDLPFVFVPESQGYRDENHGGLQSLPEDQEYVPEVSGLTAAARDAPLPARRPRGNSCPERDNRNVAVYVPPSSRSQVQTQPTASRSRSRPSSPAPSTAAVVESARPESVLSDVSLRSSSGWRDSVASDLSVATEIASGMPCGAYSENGHEGTVRARSSGVYRHAARASVATMNSLMSGYSVDAVLPRRASPPPPPPIARRSQLPVGSRRPVTVKLVPREEVWCEAHEELLDAYFDEMSLRSASPVDSAYRFPREETSSRLGERTIAPSYAPKASPSPQPSLTPTVSTKSNPLNPDSITVKAILDDSIVLVRVSCSMSFLEVRARIQEKFANQEGIPLPDRFAIAYAPPVDRARYARGRARSNSASTVGSGQVQPLRYIASDEEWHTAVVGCASKLTVRIFQSRN</sequence>
<name>A0A165BP95_9APHY</name>
<feature type="region of interest" description="Disordered" evidence="1">
    <location>
        <begin position="662"/>
        <end position="682"/>
    </location>
</feature>
<feature type="compositionally biased region" description="Low complexity" evidence="1">
    <location>
        <begin position="396"/>
        <end position="415"/>
    </location>
</feature>
<dbReference type="RefSeq" id="XP_040759149.1">
    <property type="nucleotide sequence ID" value="XM_040914729.1"/>
</dbReference>
<feature type="region of interest" description="Disordered" evidence="1">
    <location>
        <begin position="372"/>
        <end position="423"/>
    </location>
</feature>
<keyword evidence="3" id="KW-1185">Reference proteome</keyword>
<feature type="region of interest" description="Disordered" evidence="1">
    <location>
        <begin position="726"/>
        <end position="767"/>
    </location>
</feature>
<feature type="compositionally biased region" description="Polar residues" evidence="1">
    <location>
        <begin position="7"/>
        <end position="18"/>
    </location>
</feature>
<dbReference type="Proteomes" id="UP000076871">
    <property type="component" value="Unassembled WGS sequence"/>
</dbReference>
<dbReference type="GO" id="GO:0035091">
    <property type="term" value="F:phosphatidylinositol binding"/>
    <property type="evidence" value="ECO:0007669"/>
    <property type="project" value="InterPro"/>
</dbReference>
<protein>
    <recommendedName>
        <fullName evidence="4">PX domain-containing protein</fullName>
    </recommendedName>
</protein>
<accession>A0A165BP95</accession>
<dbReference type="GeneID" id="63831756"/>
<evidence type="ECO:0008006" key="4">
    <source>
        <dbReference type="Google" id="ProtNLM"/>
    </source>
</evidence>
<feature type="compositionally biased region" description="Low complexity" evidence="1">
    <location>
        <begin position="557"/>
        <end position="575"/>
    </location>
</feature>
<reference evidence="2 3" key="1">
    <citation type="journal article" date="2016" name="Mol. Biol. Evol.">
        <title>Comparative Genomics of Early-Diverging Mushroom-Forming Fungi Provides Insights into the Origins of Lignocellulose Decay Capabilities.</title>
        <authorList>
            <person name="Nagy L.G."/>
            <person name="Riley R."/>
            <person name="Tritt A."/>
            <person name="Adam C."/>
            <person name="Daum C."/>
            <person name="Floudas D."/>
            <person name="Sun H."/>
            <person name="Yadav J.S."/>
            <person name="Pangilinan J."/>
            <person name="Larsson K.H."/>
            <person name="Matsuura K."/>
            <person name="Barry K."/>
            <person name="Labutti K."/>
            <person name="Kuo R."/>
            <person name="Ohm R.A."/>
            <person name="Bhattacharya S.S."/>
            <person name="Shirouzu T."/>
            <person name="Yoshinaga Y."/>
            <person name="Martin F.M."/>
            <person name="Grigoriev I.V."/>
            <person name="Hibbett D.S."/>
        </authorList>
    </citation>
    <scope>NUCLEOTIDE SEQUENCE [LARGE SCALE GENOMIC DNA]</scope>
    <source>
        <strain evidence="2 3">93-53</strain>
    </source>
</reference>
<proteinExistence type="predicted"/>
<gene>
    <name evidence="2" type="ORF">LAESUDRAFT_815919</name>
</gene>
<dbReference type="Gene3D" id="3.30.1520.10">
    <property type="entry name" value="Phox-like domain"/>
    <property type="match status" value="1"/>
</dbReference>
<dbReference type="EMBL" id="KV427665">
    <property type="protein sequence ID" value="KZT01409.1"/>
    <property type="molecule type" value="Genomic_DNA"/>
</dbReference>
<dbReference type="OrthoDB" id="3244370at2759"/>
<feature type="compositionally biased region" description="Polar residues" evidence="1">
    <location>
        <begin position="757"/>
        <end position="767"/>
    </location>
</feature>
<dbReference type="InterPro" id="IPR036871">
    <property type="entry name" value="PX_dom_sf"/>
</dbReference>
<dbReference type="STRING" id="1314785.A0A165BP95"/>
<feature type="compositionally biased region" description="Basic and acidic residues" evidence="1">
    <location>
        <begin position="727"/>
        <end position="738"/>
    </location>
</feature>
<evidence type="ECO:0000313" key="3">
    <source>
        <dbReference type="Proteomes" id="UP000076871"/>
    </source>
</evidence>
<dbReference type="AlphaFoldDB" id="A0A165BP95"/>
<evidence type="ECO:0000256" key="1">
    <source>
        <dbReference type="SAM" id="MobiDB-lite"/>
    </source>
</evidence>
<feature type="region of interest" description="Disordered" evidence="1">
    <location>
        <begin position="1"/>
        <end position="32"/>
    </location>
</feature>
<dbReference type="InParanoid" id="A0A165BP95"/>